<accession>A0A1Y0I781</accession>
<organism evidence="4 5">
    <name type="scientific">Oleiphilus messinensis</name>
    <dbReference type="NCBI Taxonomy" id="141451"/>
    <lineage>
        <taxon>Bacteria</taxon>
        <taxon>Pseudomonadati</taxon>
        <taxon>Pseudomonadota</taxon>
        <taxon>Gammaproteobacteria</taxon>
        <taxon>Oceanospirillales</taxon>
        <taxon>Oleiphilaceae</taxon>
        <taxon>Oleiphilus</taxon>
    </lineage>
</organism>
<feature type="domain" description="ATPase dynein-related AAA" evidence="3">
    <location>
        <begin position="77"/>
        <end position="199"/>
    </location>
</feature>
<evidence type="ECO:0000313" key="5">
    <source>
        <dbReference type="Proteomes" id="UP000196027"/>
    </source>
</evidence>
<evidence type="ECO:0000256" key="1">
    <source>
        <dbReference type="ARBA" id="ARBA00022741"/>
    </source>
</evidence>
<protein>
    <submittedName>
        <fullName evidence="4">CobS protein</fullName>
    </submittedName>
</protein>
<dbReference type="GO" id="GO:0016887">
    <property type="term" value="F:ATP hydrolysis activity"/>
    <property type="evidence" value="ECO:0007669"/>
    <property type="project" value="InterPro"/>
</dbReference>
<dbReference type="PANTHER" id="PTHR48103:SF2">
    <property type="entry name" value="MIDASIN"/>
    <property type="match status" value="1"/>
</dbReference>
<dbReference type="AlphaFoldDB" id="A0A1Y0I781"/>
<dbReference type="EMBL" id="CP021425">
    <property type="protein sequence ID" value="ARU55253.1"/>
    <property type="molecule type" value="Genomic_DNA"/>
</dbReference>
<dbReference type="Pfam" id="PF07728">
    <property type="entry name" value="AAA_5"/>
    <property type="match status" value="1"/>
</dbReference>
<dbReference type="InterPro" id="IPR027417">
    <property type="entry name" value="P-loop_NTPase"/>
</dbReference>
<dbReference type="Proteomes" id="UP000196027">
    <property type="component" value="Chromosome"/>
</dbReference>
<dbReference type="GO" id="GO:0030687">
    <property type="term" value="C:preribosome, large subunit precursor"/>
    <property type="evidence" value="ECO:0007669"/>
    <property type="project" value="TreeGrafter"/>
</dbReference>
<dbReference type="Gene3D" id="3.40.50.300">
    <property type="entry name" value="P-loop containing nucleotide triphosphate hydrolases"/>
    <property type="match status" value="1"/>
</dbReference>
<reference evidence="4 5" key="1">
    <citation type="submission" date="2017-05" db="EMBL/GenBank/DDBJ databases">
        <title>Genomic insights into alkan degradation activity of Oleiphilus messinensis.</title>
        <authorList>
            <person name="Kozyavkin S.A."/>
            <person name="Slesarev A.I."/>
            <person name="Golyshin P.N."/>
            <person name="Korzhenkov A."/>
            <person name="Golyshina O.N."/>
            <person name="Toshchakov S.V."/>
        </authorList>
    </citation>
    <scope>NUCLEOTIDE SEQUENCE [LARGE SCALE GENOMIC DNA]</scope>
    <source>
        <strain evidence="4 5">ME102</strain>
    </source>
</reference>
<dbReference type="PANTHER" id="PTHR48103">
    <property type="entry name" value="MIDASIN-RELATED"/>
    <property type="match status" value="1"/>
</dbReference>
<name>A0A1Y0I781_9GAMM</name>
<gene>
    <name evidence="4" type="ORF">OLMES_1169</name>
</gene>
<evidence type="ECO:0000256" key="2">
    <source>
        <dbReference type="ARBA" id="ARBA00022840"/>
    </source>
</evidence>
<dbReference type="InterPro" id="IPR011704">
    <property type="entry name" value="ATPase_dyneun-rel_AAA"/>
</dbReference>
<dbReference type="SUPFAM" id="SSF52540">
    <property type="entry name" value="P-loop containing nucleoside triphosphate hydrolases"/>
    <property type="match status" value="1"/>
</dbReference>
<sequence length="330" mass="37514">MNHPAEPDIEQSKPLPRPELTIDVAETFGLDRDIARNMHTKAFSSRVEHVPVQDASYVFDPVTTLSILAGFNHNRRVIVQGMHGSGKSSHIEQVAARLNWPCVRVNLDSHISRLDLIGRDAIVLKNGVQTTEFQEGILPWAMQNGTAIIFDEYDAGRPDVMFVIQRLLEDNGKLTLLEQNRVITPHENFRVFATSNTVGLGDATGLYHGSQQINQAQMDRWHITVNLNYLAFEEELNILLTKLPDFQNEPNRALLGSMVAMAELTREGFKHGDISTLMSLRTLISWAENYLIVGDLEMAFRLSFLNKCDEQERFILSEYYQRCFDIDLLD</sequence>
<dbReference type="GO" id="GO:0005524">
    <property type="term" value="F:ATP binding"/>
    <property type="evidence" value="ECO:0007669"/>
    <property type="project" value="UniProtKB-KW"/>
</dbReference>
<dbReference type="RefSeq" id="WP_087460379.1">
    <property type="nucleotide sequence ID" value="NZ_CP021425.1"/>
</dbReference>
<dbReference type="OrthoDB" id="9808317at2"/>
<keyword evidence="5" id="KW-1185">Reference proteome</keyword>
<keyword evidence="1" id="KW-0547">Nucleotide-binding</keyword>
<dbReference type="KEGG" id="ome:OLMES_1169"/>
<keyword evidence="2" id="KW-0067">ATP-binding</keyword>
<evidence type="ECO:0000259" key="3">
    <source>
        <dbReference type="Pfam" id="PF07728"/>
    </source>
</evidence>
<proteinExistence type="predicted"/>
<evidence type="ECO:0000313" key="4">
    <source>
        <dbReference type="EMBL" id="ARU55253.1"/>
    </source>
</evidence>
<dbReference type="GO" id="GO:0000027">
    <property type="term" value="P:ribosomal large subunit assembly"/>
    <property type="evidence" value="ECO:0007669"/>
    <property type="project" value="TreeGrafter"/>
</dbReference>